<reference evidence="4" key="1">
    <citation type="journal article" date="2013" name="Nature">
        <title>Draft genome of the wheat A-genome progenitor Triticum urartu.</title>
        <authorList>
            <person name="Ling H.Q."/>
            <person name="Zhao S."/>
            <person name="Liu D."/>
            <person name="Wang J."/>
            <person name="Sun H."/>
            <person name="Zhang C."/>
            <person name="Fan H."/>
            <person name="Li D."/>
            <person name="Dong L."/>
            <person name="Tao Y."/>
            <person name="Gao C."/>
            <person name="Wu H."/>
            <person name="Li Y."/>
            <person name="Cui Y."/>
            <person name="Guo X."/>
            <person name="Zheng S."/>
            <person name="Wang B."/>
            <person name="Yu K."/>
            <person name="Liang Q."/>
            <person name="Yang W."/>
            <person name="Lou X."/>
            <person name="Chen J."/>
            <person name="Feng M."/>
            <person name="Jian J."/>
            <person name="Zhang X."/>
            <person name="Luo G."/>
            <person name="Jiang Y."/>
            <person name="Liu J."/>
            <person name="Wang Z."/>
            <person name="Sha Y."/>
            <person name="Zhang B."/>
            <person name="Wu H."/>
            <person name="Tang D."/>
            <person name="Shen Q."/>
            <person name="Xue P."/>
            <person name="Zou S."/>
            <person name="Wang X."/>
            <person name="Liu X."/>
            <person name="Wang F."/>
            <person name="Yang Y."/>
            <person name="An X."/>
            <person name="Dong Z."/>
            <person name="Zhang K."/>
            <person name="Zhang X."/>
            <person name="Luo M.C."/>
            <person name="Dvorak J."/>
            <person name="Tong Y."/>
            <person name="Wang J."/>
            <person name="Yang H."/>
            <person name="Li Z."/>
            <person name="Wang D."/>
            <person name="Zhang A."/>
            <person name="Wang J."/>
        </authorList>
    </citation>
    <scope>NUCLEOTIDE SEQUENCE</scope>
    <source>
        <strain evidence="4">cv. G1812</strain>
    </source>
</reference>
<evidence type="ECO:0000313" key="4">
    <source>
        <dbReference type="Proteomes" id="UP000015106"/>
    </source>
</evidence>
<dbReference type="PANTHER" id="PTHR45749">
    <property type="match status" value="1"/>
</dbReference>
<dbReference type="Gramene" id="TuG1812G0700001808.01.T01">
    <property type="protein sequence ID" value="TuG1812G0700001808.01.T01"/>
    <property type="gene ID" value="TuG1812G0700001808.01"/>
</dbReference>
<evidence type="ECO:0000256" key="1">
    <source>
        <dbReference type="SAM" id="MobiDB-lite"/>
    </source>
</evidence>
<dbReference type="EnsemblPlants" id="TuG1812G0700001808.01.T01">
    <property type="protein sequence ID" value="TuG1812G0700001808.01.T01"/>
    <property type="gene ID" value="TuG1812G0700001808.01"/>
</dbReference>
<keyword evidence="4" id="KW-1185">Reference proteome</keyword>
<dbReference type="InterPro" id="IPR025398">
    <property type="entry name" value="DUF4371"/>
</dbReference>
<dbReference type="Proteomes" id="UP000015106">
    <property type="component" value="Chromosome 7"/>
</dbReference>
<accession>A0A8R7QXX6</accession>
<dbReference type="AlphaFoldDB" id="A0A8R7QXX6"/>
<reference evidence="3" key="3">
    <citation type="submission" date="2022-06" db="UniProtKB">
        <authorList>
            <consortium name="EnsemblPlants"/>
        </authorList>
    </citation>
    <scope>IDENTIFICATION</scope>
</reference>
<evidence type="ECO:0000313" key="3">
    <source>
        <dbReference type="EnsemblPlants" id="TuG1812G0700001808.01.T01"/>
    </source>
</evidence>
<name>A0A8R7QXX6_TRIUA</name>
<protein>
    <recommendedName>
        <fullName evidence="2">DUF4371 domain-containing protein</fullName>
    </recommendedName>
</protein>
<dbReference type="PANTHER" id="PTHR45749:SF34">
    <property type="entry name" value="ZINC FINGER MYM-TYPE PROTEIN 1-LIKE"/>
    <property type="match status" value="1"/>
</dbReference>
<reference evidence="3" key="2">
    <citation type="submission" date="2018-03" db="EMBL/GenBank/DDBJ databases">
        <title>The Triticum urartu genome reveals the dynamic nature of wheat genome evolution.</title>
        <authorList>
            <person name="Ling H."/>
            <person name="Ma B."/>
            <person name="Shi X."/>
            <person name="Liu H."/>
            <person name="Dong L."/>
            <person name="Sun H."/>
            <person name="Cao Y."/>
            <person name="Gao Q."/>
            <person name="Zheng S."/>
            <person name="Li Y."/>
            <person name="Yu Y."/>
            <person name="Du H."/>
            <person name="Qi M."/>
            <person name="Li Y."/>
            <person name="Yu H."/>
            <person name="Cui Y."/>
            <person name="Wang N."/>
            <person name="Chen C."/>
            <person name="Wu H."/>
            <person name="Zhao Y."/>
            <person name="Zhang J."/>
            <person name="Li Y."/>
            <person name="Zhou W."/>
            <person name="Zhang B."/>
            <person name="Hu W."/>
            <person name="Eijk M."/>
            <person name="Tang J."/>
            <person name="Witsenboer H."/>
            <person name="Zhao S."/>
            <person name="Li Z."/>
            <person name="Zhang A."/>
            <person name="Wang D."/>
            <person name="Liang C."/>
        </authorList>
    </citation>
    <scope>NUCLEOTIDE SEQUENCE [LARGE SCALE GENOMIC DNA]</scope>
    <source>
        <strain evidence="3">cv. G1812</strain>
    </source>
</reference>
<dbReference type="Pfam" id="PF14291">
    <property type="entry name" value="DUF4371"/>
    <property type="match status" value="1"/>
</dbReference>
<feature type="compositionally biased region" description="Polar residues" evidence="1">
    <location>
        <begin position="7"/>
        <end position="37"/>
    </location>
</feature>
<feature type="region of interest" description="Disordered" evidence="1">
    <location>
        <begin position="1"/>
        <end position="51"/>
    </location>
</feature>
<feature type="domain" description="DUF4371" evidence="2">
    <location>
        <begin position="51"/>
        <end position="148"/>
    </location>
</feature>
<organism evidence="3 4">
    <name type="scientific">Triticum urartu</name>
    <name type="common">Red wild einkorn</name>
    <name type="synonym">Crithodium urartu</name>
    <dbReference type="NCBI Taxonomy" id="4572"/>
    <lineage>
        <taxon>Eukaryota</taxon>
        <taxon>Viridiplantae</taxon>
        <taxon>Streptophyta</taxon>
        <taxon>Embryophyta</taxon>
        <taxon>Tracheophyta</taxon>
        <taxon>Spermatophyta</taxon>
        <taxon>Magnoliopsida</taxon>
        <taxon>Liliopsida</taxon>
        <taxon>Poales</taxon>
        <taxon>Poaceae</taxon>
        <taxon>BOP clade</taxon>
        <taxon>Pooideae</taxon>
        <taxon>Triticodae</taxon>
        <taxon>Triticeae</taxon>
        <taxon>Triticinae</taxon>
        <taxon>Triticum</taxon>
    </lineage>
</organism>
<proteinExistence type="predicted"/>
<evidence type="ECO:0000259" key="2">
    <source>
        <dbReference type="Pfam" id="PF14291"/>
    </source>
</evidence>
<sequence>MSKRNKTLNSFFQVRTTETAETGPSTRTTDNAPSVTAQLKPGDIESDPGGNHLLTSHEIQLDLCKACAQETTKVIIEEIGDRKFALLVDESRDASMKEQIAMCLRYLGKRGEVIERFMAVEHVPDTRSTSLKVALDVERAFSAMSIIKTGLRNKMGDDWMNHRMVCYIERDVFVSIEESKIIERFQGYRSRKCLLPRPGRLASSTIEDVVMGGLDQPIL</sequence>